<dbReference type="EMBL" id="MU004236">
    <property type="protein sequence ID" value="KAF2668740.1"/>
    <property type="molecule type" value="Genomic_DNA"/>
</dbReference>
<proteinExistence type="predicted"/>
<dbReference type="Gene3D" id="2.130.10.30">
    <property type="entry name" value="Regulator of chromosome condensation 1/beta-lactamase-inhibitor protein II"/>
    <property type="match status" value="1"/>
</dbReference>
<reference evidence="2" key="1">
    <citation type="journal article" date="2020" name="Stud. Mycol.">
        <title>101 Dothideomycetes genomes: a test case for predicting lifestyles and emergence of pathogens.</title>
        <authorList>
            <person name="Haridas S."/>
            <person name="Albert R."/>
            <person name="Binder M."/>
            <person name="Bloem J."/>
            <person name="Labutti K."/>
            <person name="Salamov A."/>
            <person name="Andreopoulos B."/>
            <person name="Baker S."/>
            <person name="Barry K."/>
            <person name="Bills G."/>
            <person name="Bluhm B."/>
            <person name="Cannon C."/>
            <person name="Castanera R."/>
            <person name="Culley D."/>
            <person name="Daum C."/>
            <person name="Ezra D."/>
            <person name="Gonzalez J."/>
            <person name="Henrissat B."/>
            <person name="Kuo A."/>
            <person name="Liang C."/>
            <person name="Lipzen A."/>
            <person name="Lutzoni F."/>
            <person name="Magnuson J."/>
            <person name="Mondo S."/>
            <person name="Nolan M."/>
            <person name="Ohm R."/>
            <person name="Pangilinan J."/>
            <person name="Park H.-J."/>
            <person name="Ramirez L."/>
            <person name="Alfaro M."/>
            <person name="Sun H."/>
            <person name="Tritt A."/>
            <person name="Yoshinaga Y."/>
            <person name="Zwiers L.-H."/>
            <person name="Turgeon B."/>
            <person name="Goodwin S."/>
            <person name="Spatafora J."/>
            <person name="Crous P."/>
            <person name="Grigoriev I."/>
        </authorList>
    </citation>
    <scope>NUCLEOTIDE SEQUENCE</scope>
    <source>
        <strain evidence="2">CBS 115976</strain>
    </source>
</reference>
<sequence length="361" mass="39535">MDLEISVQPPASRLCLVGCGFNLHGQITGEVTPSGDDPETSISGQPTVVTLSDALELRILLQKWAYTVIRYDSEVLYYGLSSEGQPSKVLIGEETNLAWKRPLSSLFGTDQALLGATDGDGKLLQCHIAVAGNDQIAIILETRTPELNTLWEILQFANFQGFKDWWTQGNVAAVLTRKITEDAGTSLVGGSTAFAFLSESGRILTWGDSRRPEALGRIPTEEKRASEPHIVDYLDGLPMKKIVAQTCLFGALSREGGDVYLWGEMSGLTRDDGSQFRLSELVEDELDTVNLLPLDVTVVDFGLGLAHIVVLTDEGELYSVGENDYRQLSFAPPPVKMSDWMLSKFRAKSVMCGPLTTFIVR</sequence>
<protein>
    <recommendedName>
        <fullName evidence="4">RCC1/BLIP-II</fullName>
    </recommendedName>
</protein>
<evidence type="ECO:0000313" key="2">
    <source>
        <dbReference type="EMBL" id="KAF2668740.1"/>
    </source>
</evidence>
<accession>A0A6A6U9V8</accession>
<dbReference type="OrthoDB" id="5370059at2759"/>
<dbReference type="PANTHER" id="PTHR22870:SF408">
    <property type="entry name" value="OS09G0560450 PROTEIN"/>
    <property type="match status" value="1"/>
</dbReference>
<keyword evidence="3" id="KW-1185">Reference proteome</keyword>
<dbReference type="SUPFAM" id="SSF50985">
    <property type="entry name" value="RCC1/BLIP-II"/>
    <property type="match status" value="1"/>
</dbReference>
<evidence type="ECO:0000313" key="3">
    <source>
        <dbReference type="Proteomes" id="UP000799302"/>
    </source>
</evidence>
<evidence type="ECO:0008006" key="4">
    <source>
        <dbReference type="Google" id="ProtNLM"/>
    </source>
</evidence>
<keyword evidence="1" id="KW-0677">Repeat</keyword>
<dbReference type="InterPro" id="IPR051210">
    <property type="entry name" value="Ub_ligase/GEF_domain"/>
</dbReference>
<dbReference type="AlphaFoldDB" id="A0A6A6U9V8"/>
<dbReference type="Proteomes" id="UP000799302">
    <property type="component" value="Unassembled WGS sequence"/>
</dbReference>
<evidence type="ECO:0000256" key="1">
    <source>
        <dbReference type="ARBA" id="ARBA00022737"/>
    </source>
</evidence>
<gene>
    <name evidence="2" type="ORF">BT63DRAFT_414708</name>
</gene>
<dbReference type="PANTHER" id="PTHR22870">
    <property type="entry name" value="REGULATOR OF CHROMOSOME CONDENSATION"/>
    <property type="match status" value="1"/>
</dbReference>
<dbReference type="InterPro" id="IPR009091">
    <property type="entry name" value="RCC1/BLIP-II"/>
</dbReference>
<name>A0A6A6U9V8_9PEZI</name>
<organism evidence="2 3">
    <name type="scientific">Microthyrium microscopicum</name>
    <dbReference type="NCBI Taxonomy" id="703497"/>
    <lineage>
        <taxon>Eukaryota</taxon>
        <taxon>Fungi</taxon>
        <taxon>Dikarya</taxon>
        <taxon>Ascomycota</taxon>
        <taxon>Pezizomycotina</taxon>
        <taxon>Dothideomycetes</taxon>
        <taxon>Dothideomycetes incertae sedis</taxon>
        <taxon>Microthyriales</taxon>
        <taxon>Microthyriaceae</taxon>
        <taxon>Microthyrium</taxon>
    </lineage>
</organism>